<dbReference type="Pfam" id="PF02922">
    <property type="entry name" value="CBM_48"/>
    <property type="match status" value="1"/>
</dbReference>
<dbReference type="Gene3D" id="2.60.40.1180">
    <property type="entry name" value="Golgi alpha-mannosidase II"/>
    <property type="match status" value="1"/>
</dbReference>
<dbReference type="InterPro" id="IPR011837">
    <property type="entry name" value="Glycogen_debranch_GlgX"/>
</dbReference>
<gene>
    <name evidence="6" type="primary">glgX_2</name>
    <name evidence="6" type="ORF">Pan54_26790</name>
</gene>
<dbReference type="InterPro" id="IPR013780">
    <property type="entry name" value="Glyco_hydro_b"/>
</dbReference>
<evidence type="ECO:0000256" key="4">
    <source>
        <dbReference type="SAM" id="MobiDB-lite"/>
    </source>
</evidence>
<evidence type="ECO:0000313" key="7">
    <source>
        <dbReference type="Proteomes" id="UP000316095"/>
    </source>
</evidence>
<dbReference type="InterPro" id="IPR044505">
    <property type="entry name" value="GlgX_Isoamylase_N_E_set"/>
</dbReference>
<comment type="similarity">
    <text evidence="1">Belongs to the glycosyl hydrolase 13 family.</text>
</comment>
<dbReference type="EC" id="3.2.1.-" evidence="6"/>
<proteinExistence type="inferred from homology"/>
<evidence type="ECO:0000259" key="5">
    <source>
        <dbReference type="SMART" id="SM00642"/>
    </source>
</evidence>
<evidence type="ECO:0000256" key="3">
    <source>
        <dbReference type="ARBA" id="ARBA00023295"/>
    </source>
</evidence>
<feature type="compositionally biased region" description="Basic and acidic residues" evidence="4">
    <location>
        <begin position="470"/>
        <end position="484"/>
    </location>
</feature>
<dbReference type="InterPro" id="IPR013783">
    <property type="entry name" value="Ig-like_fold"/>
</dbReference>
<feature type="region of interest" description="Disordered" evidence="4">
    <location>
        <begin position="743"/>
        <end position="831"/>
    </location>
</feature>
<dbReference type="GO" id="GO:0004135">
    <property type="term" value="F:amylo-alpha-1,6-glucosidase activity"/>
    <property type="evidence" value="ECO:0007669"/>
    <property type="project" value="InterPro"/>
</dbReference>
<dbReference type="InterPro" id="IPR014756">
    <property type="entry name" value="Ig_E-set"/>
</dbReference>
<name>A0A5C5XJH9_9PLAN</name>
<dbReference type="Proteomes" id="UP000316095">
    <property type="component" value="Unassembled WGS sequence"/>
</dbReference>
<feature type="domain" description="Glycosyl hydrolase family 13 catalytic" evidence="5">
    <location>
        <begin position="164"/>
        <end position="562"/>
    </location>
</feature>
<dbReference type="Pfam" id="PF00128">
    <property type="entry name" value="Alpha-amylase"/>
    <property type="match status" value="1"/>
</dbReference>
<dbReference type="RefSeq" id="WP_207310133.1">
    <property type="nucleotide sequence ID" value="NZ_SJPG01000001.1"/>
</dbReference>
<feature type="compositionally biased region" description="Acidic residues" evidence="4">
    <location>
        <begin position="804"/>
        <end position="815"/>
    </location>
</feature>
<dbReference type="Gene3D" id="3.20.20.80">
    <property type="entry name" value="Glycosidases"/>
    <property type="match status" value="1"/>
</dbReference>
<dbReference type="SUPFAM" id="SSF81296">
    <property type="entry name" value="E set domains"/>
    <property type="match status" value="1"/>
</dbReference>
<comment type="caution">
    <text evidence="6">The sequence shown here is derived from an EMBL/GenBank/DDBJ whole genome shotgun (WGS) entry which is preliminary data.</text>
</comment>
<dbReference type="AlphaFoldDB" id="A0A5C5XJH9"/>
<dbReference type="InterPro" id="IPR004193">
    <property type="entry name" value="Glyco_hydro_13_N"/>
</dbReference>
<dbReference type="PANTHER" id="PTHR43002">
    <property type="entry name" value="GLYCOGEN DEBRANCHING ENZYME"/>
    <property type="match status" value="1"/>
</dbReference>
<dbReference type="EMBL" id="SJPG01000001">
    <property type="protein sequence ID" value="TWT61942.1"/>
    <property type="molecule type" value="Genomic_DNA"/>
</dbReference>
<feature type="compositionally biased region" description="Acidic residues" evidence="4">
    <location>
        <begin position="743"/>
        <end position="761"/>
    </location>
</feature>
<keyword evidence="7" id="KW-1185">Reference proteome</keyword>
<evidence type="ECO:0000256" key="1">
    <source>
        <dbReference type="ARBA" id="ARBA00008061"/>
    </source>
</evidence>
<feature type="compositionally biased region" description="Acidic residues" evidence="4">
    <location>
        <begin position="775"/>
        <end position="792"/>
    </location>
</feature>
<feature type="region of interest" description="Disordered" evidence="4">
    <location>
        <begin position="470"/>
        <end position="501"/>
    </location>
</feature>
<dbReference type="CDD" id="cd11326">
    <property type="entry name" value="AmyAc_Glg_debranch"/>
    <property type="match status" value="1"/>
</dbReference>
<evidence type="ECO:0000256" key="2">
    <source>
        <dbReference type="ARBA" id="ARBA00022801"/>
    </source>
</evidence>
<dbReference type="Gene3D" id="2.60.40.10">
    <property type="entry name" value="Immunoglobulins"/>
    <property type="match status" value="1"/>
</dbReference>
<keyword evidence="2 6" id="KW-0378">Hydrolase</keyword>
<dbReference type="GO" id="GO:0005980">
    <property type="term" value="P:glycogen catabolic process"/>
    <property type="evidence" value="ECO:0007669"/>
    <property type="project" value="InterPro"/>
</dbReference>
<protein>
    <submittedName>
        <fullName evidence="6">Glycogen debranching enzyme</fullName>
        <ecNumber evidence="6">3.2.1.-</ecNumber>
    </submittedName>
</protein>
<dbReference type="SMART" id="SM00642">
    <property type="entry name" value="Aamy"/>
    <property type="match status" value="1"/>
</dbReference>
<dbReference type="SUPFAM" id="SSF51011">
    <property type="entry name" value="Glycosyl hydrolase domain"/>
    <property type="match status" value="1"/>
</dbReference>
<dbReference type="InterPro" id="IPR017853">
    <property type="entry name" value="GH"/>
</dbReference>
<organism evidence="6 7">
    <name type="scientific">Rubinisphaera italica</name>
    <dbReference type="NCBI Taxonomy" id="2527969"/>
    <lineage>
        <taxon>Bacteria</taxon>
        <taxon>Pseudomonadati</taxon>
        <taxon>Planctomycetota</taxon>
        <taxon>Planctomycetia</taxon>
        <taxon>Planctomycetales</taxon>
        <taxon>Planctomycetaceae</taxon>
        <taxon>Rubinisphaera</taxon>
    </lineage>
</organism>
<keyword evidence="3 6" id="KW-0326">Glycosidase</keyword>
<accession>A0A5C5XJH9</accession>
<dbReference type="NCBIfam" id="TIGR02100">
    <property type="entry name" value="glgX_debranch"/>
    <property type="match status" value="1"/>
</dbReference>
<sequence>MKVWPGNPYPLGATWNGSGVNFAIYSANATKVELCLFDSIDDIKEVAKIPLQEKTDFVWHCFLPELKPGQLYAYRVHGPYEPHHGHRFNANKILLDPYAKSIARGVRWTDAMFGYSVGHPQGDLSFDARDNAGSAPLSVVVDNRFRWGNDTQLKTPWHKTLIYETHVKGFTMKHPGVPKALRGTYAGLASNASIQHLLDLGVTAVELMPVHEKIHDRHLVDKGLSNYWGYNTLGFFAPELSYSSKKDPQGSVNEFKSMVKKLHQAGLEVILDVVYNHTAEGNHYGPTIMLRGIDNSSYYRLVHRQQRFYMDYTGCGNTLNMLTPHVLQLIMDSLRYWVQEMHVDGFRFDLCSALARELHEVDRLGAFFDIIHQDPVLSQVKLIAEPWDLGEGGYQVGNFPILWTEWNGKYRDCIRQFWRGDGGTMNEFATRITGSSDLYEHNGRRPYASINFVTSHDGFTLQDLVSYNDKHNSANGEDNRDGDNHNLSWNCGEEGPTTDPDVRKLRERQKRNIITTLLLSQGVPMICSGDELGKTQGGNNNAYCQDTDLSWIDWEMTQDKARYFKYVKSVVKIWKENPVFQRRKFFQGRLIRGENVQDITWLTPSGKSMTDKDWHEPHVRCLAVRFEGDQIHQVDEKGREITGNTFLMLLNAHDHSIDFTLPQHEANEFWKPMLDTSDISRKTGLMRQNQVYRVTAHSMVVLRIKSVSSNIAARLIQWMQPEMATSLFLPEKTEEPEEVVVTDPSVEETVAEESPDLEEVSVSEKVNESTPVEEAVGEETLVEEDLVEEPIEEMTPTTSAIESTVDEFDVEEEDPAKDAAAGEVSEKTAHK</sequence>
<reference evidence="6 7" key="1">
    <citation type="submission" date="2019-02" db="EMBL/GenBank/DDBJ databases">
        <title>Deep-cultivation of Planctomycetes and their phenomic and genomic characterization uncovers novel biology.</title>
        <authorList>
            <person name="Wiegand S."/>
            <person name="Jogler M."/>
            <person name="Boedeker C."/>
            <person name="Pinto D."/>
            <person name="Vollmers J."/>
            <person name="Rivas-Marin E."/>
            <person name="Kohn T."/>
            <person name="Peeters S.H."/>
            <person name="Heuer A."/>
            <person name="Rast P."/>
            <person name="Oberbeckmann S."/>
            <person name="Bunk B."/>
            <person name="Jeske O."/>
            <person name="Meyerdierks A."/>
            <person name="Storesund J.E."/>
            <person name="Kallscheuer N."/>
            <person name="Luecker S."/>
            <person name="Lage O.M."/>
            <person name="Pohl T."/>
            <person name="Merkel B.J."/>
            <person name="Hornburger P."/>
            <person name="Mueller R.-W."/>
            <person name="Bruemmer F."/>
            <person name="Labrenz M."/>
            <person name="Spormann A.M."/>
            <person name="Op Den Camp H."/>
            <person name="Overmann J."/>
            <person name="Amann R."/>
            <person name="Jetten M.S.M."/>
            <person name="Mascher T."/>
            <person name="Medema M.H."/>
            <person name="Devos D.P."/>
            <person name="Kaster A.-K."/>
            <person name="Ovreas L."/>
            <person name="Rohde M."/>
            <person name="Galperin M.Y."/>
            <person name="Jogler C."/>
        </authorList>
    </citation>
    <scope>NUCLEOTIDE SEQUENCE [LARGE SCALE GENOMIC DNA]</scope>
    <source>
        <strain evidence="6 7">Pan54</strain>
    </source>
</reference>
<evidence type="ECO:0000313" key="6">
    <source>
        <dbReference type="EMBL" id="TWT61942.1"/>
    </source>
</evidence>
<dbReference type="InterPro" id="IPR006047">
    <property type="entry name" value="GH13_cat_dom"/>
</dbReference>
<dbReference type="SUPFAM" id="SSF51445">
    <property type="entry name" value="(Trans)glycosidases"/>
    <property type="match status" value="1"/>
</dbReference>
<dbReference type="CDD" id="cd02856">
    <property type="entry name" value="E_set_GDE_Isoamylase_N"/>
    <property type="match status" value="1"/>
</dbReference>